<dbReference type="GO" id="GO:0034440">
    <property type="term" value="P:lipid oxidation"/>
    <property type="evidence" value="ECO:0007669"/>
    <property type="project" value="InterPro"/>
</dbReference>
<dbReference type="PROSITE" id="PS51393">
    <property type="entry name" value="LIPOXYGENASE_3"/>
    <property type="match status" value="1"/>
</dbReference>
<feature type="region of interest" description="Disordered" evidence="3">
    <location>
        <begin position="133"/>
        <end position="160"/>
    </location>
</feature>
<dbReference type="EMBL" id="AP018248">
    <property type="protein sequence ID" value="BAZ01973.1"/>
    <property type="molecule type" value="Genomic_DNA"/>
</dbReference>
<proteinExistence type="predicted"/>
<dbReference type="GO" id="GO:0046872">
    <property type="term" value="F:metal ion binding"/>
    <property type="evidence" value="ECO:0007669"/>
    <property type="project" value="UniProtKB-KW"/>
</dbReference>
<organism evidence="5 6">
    <name type="scientific">Tolypothrix tenuis PCC 7101</name>
    <dbReference type="NCBI Taxonomy" id="231146"/>
    <lineage>
        <taxon>Bacteria</taxon>
        <taxon>Bacillati</taxon>
        <taxon>Cyanobacteriota</taxon>
        <taxon>Cyanophyceae</taxon>
        <taxon>Nostocales</taxon>
        <taxon>Tolypothrichaceae</taxon>
        <taxon>Tolypothrix</taxon>
    </lineage>
</organism>
<dbReference type="InterPro" id="IPR013819">
    <property type="entry name" value="LipOase_C"/>
</dbReference>
<sequence length="635" mass="72537">MQRQALSTKQQGQYRYNPATLDDQGPARIFPYGGEDGVLRYILMTLRQNQLTQGQVSQPLSLLLTEVEKLIHDFEENFDKLSTLLADFEIFQSGWFNFYLPPNEQFNANYVRQRKQMFQRLLAATNAAKKANSHEQQRSHFYQSLEQSGKCQPDSPQRPRVSLIHQRDGGLSDREFGRQRLAGQNPMVLRRLQSEEKGKLQAWINRPYKLADDSVIDLVASAGANRLFVVEYPLLQDLKVTDLHYGRYVGSPTALFYRSEDGLESLLIEVEKGRVVTNQDNSDDWTRAKLSVQTADVTDHELITHLAYTHLAMETFAIATARQLPENHPLSRLLRPHFLFLLAINTRGNSLLLGEGSAIDKLMATTRETSLNLINRAYRKRPFREYSLLNDITTRGIEAKFIPEFPYRDDALLLWEAIANYTTRYLQRYYVDDRAVQQDLYLQAWTAELGAPLDSRPLSEFAQAPSWVPQEWVNAAGLEIEELPNYPRVPEFPEITSLQQLIDIATVIIFTSGPQHAAINFSQFDYVGYVPNAPLALYSQPDTPSTLKQLLPPALQDLEQMQLTFSLSGINWGKLGSSDLINFTENGDRQILTQFQNELKDIESTITNRNQQRVADSGVEYPYLLPSRIPNSINI</sequence>
<dbReference type="Proteomes" id="UP000218785">
    <property type="component" value="Chromosome"/>
</dbReference>
<dbReference type="GO" id="GO:0016702">
    <property type="term" value="F:oxidoreductase activity, acting on single donors with incorporation of molecular oxygen, incorporation of two atoms of oxygen"/>
    <property type="evidence" value="ECO:0007669"/>
    <property type="project" value="InterPro"/>
</dbReference>
<feature type="region of interest" description="Disordered" evidence="3">
    <location>
        <begin position="1"/>
        <end position="20"/>
    </location>
</feature>
<dbReference type="Gene3D" id="1.20.245.10">
    <property type="entry name" value="Lipoxygenase-1, Domain 5"/>
    <property type="match status" value="2"/>
</dbReference>
<name>A0A1Z4N8C6_9CYAN</name>
<dbReference type="Gene3D" id="3.10.450.60">
    <property type="match status" value="1"/>
</dbReference>
<dbReference type="SUPFAM" id="SSF48484">
    <property type="entry name" value="Lipoxigenase"/>
    <property type="match status" value="1"/>
</dbReference>
<accession>A0A1Z4N8C6</accession>
<evidence type="ECO:0000313" key="5">
    <source>
        <dbReference type="EMBL" id="BAZ01973.1"/>
    </source>
</evidence>
<dbReference type="InterPro" id="IPR036226">
    <property type="entry name" value="LipOase_C_sf"/>
</dbReference>
<feature type="domain" description="Lipoxygenase" evidence="4">
    <location>
        <begin position="19"/>
        <end position="635"/>
    </location>
</feature>
<dbReference type="PRINTS" id="PR00087">
    <property type="entry name" value="LIPOXYGENASE"/>
</dbReference>
<dbReference type="InterPro" id="IPR000907">
    <property type="entry name" value="LipOase"/>
</dbReference>
<evidence type="ECO:0000256" key="1">
    <source>
        <dbReference type="ARBA" id="ARBA00022723"/>
    </source>
</evidence>
<dbReference type="PANTHER" id="PTHR11771">
    <property type="entry name" value="LIPOXYGENASE"/>
    <property type="match status" value="1"/>
</dbReference>
<reference evidence="5 6" key="1">
    <citation type="submission" date="2017-06" db="EMBL/GenBank/DDBJ databases">
        <title>Genome sequencing of cyanobaciteial culture collection at National Institute for Environmental Studies (NIES).</title>
        <authorList>
            <person name="Hirose Y."/>
            <person name="Shimura Y."/>
            <person name="Fujisawa T."/>
            <person name="Nakamura Y."/>
            <person name="Kawachi M."/>
        </authorList>
    </citation>
    <scope>NUCLEOTIDE SEQUENCE [LARGE SCALE GENOMIC DNA]</scope>
    <source>
        <strain evidence="5 6">NIES-37</strain>
    </source>
</reference>
<dbReference type="RefSeq" id="WP_096581867.1">
    <property type="nucleotide sequence ID" value="NZ_CAWNJS010000001.1"/>
</dbReference>
<dbReference type="KEGG" id="ttq:NIES37_59800"/>
<evidence type="ECO:0000256" key="3">
    <source>
        <dbReference type="SAM" id="MobiDB-lite"/>
    </source>
</evidence>
<keyword evidence="6" id="KW-1185">Reference proteome</keyword>
<evidence type="ECO:0000313" key="6">
    <source>
        <dbReference type="Proteomes" id="UP000218785"/>
    </source>
</evidence>
<evidence type="ECO:0000256" key="2">
    <source>
        <dbReference type="ARBA" id="ARBA00023002"/>
    </source>
</evidence>
<feature type="compositionally biased region" description="Polar residues" evidence="3">
    <location>
        <begin position="139"/>
        <end position="150"/>
    </location>
</feature>
<feature type="compositionally biased region" description="Polar residues" evidence="3">
    <location>
        <begin position="1"/>
        <end position="14"/>
    </location>
</feature>
<gene>
    <name evidence="5" type="ORF">NIES37_59800</name>
</gene>
<dbReference type="AlphaFoldDB" id="A0A1Z4N8C6"/>
<keyword evidence="1" id="KW-0479">Metal-binding</keyword>
<protein>
    <submittedName>
        <fullName evidence="5">Lipoxygenase-like protein</fullName>
    </submittedName>
</protein>
<keyword evidence="2" id="KW-0560">Oxidoreductase</keyword>
<dbReference type="Pfam" id="PF00305">
    <property type="entry name" value="Lipoxygenase"/>
    <property type="match status" value="2"/>
</dbReference>
<evidence type="ECO:0000259" key="4">
    <source>
        <dbReference type="PROSITE" id="PS51393"/>
    </source>
</evidence>